<accession>A0ABU3VK36</accession>
<dbReference type="RefSeq" id="WP_316781646.1">
    <property type="nucleotide sequence ID" value="NZ_JASMWN010000025.1"/>
</dbReference>
<dbReference type="Pfam" id="PF09037">
    <property type="entry name" value="Sulphotransf"/>
    <property type="match status" value="1"/>
</dbReference>
<dbReference type="EMBL" id="JASMWN010000025">
    <property type="protein sequence ID" value="MDU9006519.1"/>
    <property type="molecule type" value="Genomic_DNA"/>
</dbReference>
<evidence type="ECO:0000313" key="2">
    <source>
        <dbReference type="EMBL" id="MDU9006519.1"/>
    </source>
</evidence>
<feature type="domain" description="Sulphotransferase Stf0" evidence="1">
    <location>
        <begin position="10"/>
        <end position="152"/>
    </location>
</feature>
<dbReference type="Gene3D" id="3.40.50.300">
    <property type="entry name" value="P-loop containing nucleotide triphosphate hydrolases"/>
    <property type="match status" value="1"/>
</dbReference>
<sequence>MTHELRAITLVLASQRSGSTLLCRDIESLGGMGAPREYFLDIVGRNTREGLTEADVLDQIARGVKPDAPGIGAVKLMVSYAPKIDSYIRGAEAVAPQKAVQNIIDWAQERFDRVNLVALVRGNSLEQAISRAVANMTDVWHRHEATTKDGDLYADVKLPTKALNLAILEALPGVIRQTQVVRRIAKANPDLCWLIKYEHLAASVEDSSAQLITHARKAGFEPTETMASRSLRKLIDKDKTEDFKANFKAFMKRHL</sequence>
<evidence type="ECO:0000259" key="1">
    <source>
        <dbReference type="Pfam" id="PF09037"/>
    </source>
</evidence>
<name>A0ABU3VK36_9RHOB</name>
<keyword evidence="3" id="KW-1185">Reference proteome</keyword>
<dbReference type="SUPFAM" id="SSF52540">
    <property type="entry name" value="P-loop containing nucleoside triphosphate hydrolases"/>
    <property type="match status" value="1"/>
</dbReference>
<comment type="caution">
    <text evidence="2">The sequence shown here is derived from an EMBL/GenBank/DDBJ whole genome shotgun (WGS) entry which is preliminary data.</text>
</comment>
<protein>
    <submittedName>
        <fullName evidence="2">Stf0 family sulfotransferase</fullName>
    </submittedName>
</protein>
<reference evidence="3" key="1">
    <citation type="submission" date="2023-05" db="EMBL/GenBank/DDBJ databases">
        <title>Sedimentitalea sp. nov. JM2-8.</title>
        <authorList>
            <person name="Huang J."/>
        </authorList>
    </citation>
    <scope>NUCLEOTIDE SEQUENCE [LARGE SCALE GENOMIC DNA]</scope>
    <source>
        <strain evidence="3">KHS03</strain>
    </source>
</reference>
<dbReference type="InterPro" id="IPR024628">
    <property type="entry name" value="Sulfotransferase_Stf0_dom"/>
</dbReference>
<dbReference type="InterPro" id="IPR027417">
    <property type="entry name" value="P-loop_NTPase"/>
</dbReference>
<gene>
    <name evidence="2" type="ORF">QO231_22035</name>
</gene>
<proteinExistence type="predicted"/>
<evidence type="ECO:0000313" key="3">
    <source>
        <dbReference type="Proteomes" id="UP001255416"/>
    </source>
</evidence>
<dbReference type="Proteomes" id="UP001255416">
    <property type="component" value="Unassembled WGS sequence"/>
</dbReference>
<organism evidence="2 3">
    <name type="scientific">Sedimentitalea todarodis</name>
    <dbReference type="NCBI Taxonomy" id="1631240"/>
    <lineage>
        <taxon>Bacteria</taxon>
        <taxon>Pseudomonadati</taxon>
        <taxon>Pseudomonadota</taxon>
        <taxon>Alphaproteobacteria</taxon>
        <taxon>Rhodobacterales</taxon>
        <taxon>Paracoccaceae</taxon>
        <taxon>Sedimentitalea</taxon>
    </lineage>
</organism>